<protein>
    <submittedName>
        <fullName evidence="2">Uncharacterized protein</fullName>
    </submittedName>
</protein>
<comment type="caution">
    <text evidence="2">The sequence shown here is derived from an EMBL/GenBank/DDBJ whole genome shotgun (WGS) entry which is preliminary data.</text>
</comment>
<feature type="coiled-coil region" evidence="1">
    <location>
        <begin position="24"/>
        <end position="51"/>
    </location>
</feature>
<dbReference type="AlphaFoldDB" id="A0A0F9CM90"/>
<organism evidence="2">
    <name type="scientific">marine sediment metagenome</name>
    <dbReference type="NCBI Taxonomy" id="412755"/>
    <lineage>
        <taxon>unclassified sequences</taxon>
        <taxon>metagenomes</taxon>
        <taxon>ecological metagenomes</taxon>
    </lineage>
</organism>
<evidence type="ECO:0000313" key="2">
    <source>
        <dbReference type="EMBL" id="KKL50453.1"/>
    </source>
</evidence>
<gene>
    <name evidence="2" type="ORF">LCGC14_2305340</name>
</gene>
<reference evidence="2" key="1">
    <citation type="journal article" date="2015" name="Nature">
        <title>Complex archaea that bridge the gap between prokaryotes and eukaryotes.</title>
        <authorList>
            <person name="Spang A."/>
            <person name="Saw J.H."/>
            <person name="Jorgensen S.L."/>
            <person name="Zaremba-Niedzwiedzka K."/>
            <person name="Martijn J."/>
            <person name="Lind A.E."/>
            <person name="van Eijk R."/>
            <person name="Schleper C."/>
            <person name="Guy L."/>
            <person name="Ettema T.J."/>
        </authorList>
    </citation>
    <scope>NUCLEOTIDE SEQUENCE</scope>
</reference>
<name>A0A0F9CM90_9ZZZZ</name>
<evidence type="ECO:0000256" key="1">
    <source>
        <dbReference type="SAM" id="Coils"/>
    </source>
</evidence>
<sequence>MSVRRSVSFAPNVKTSNDHNLAKKVLNESEIERIQNKIKRYEALEMEVLERIKVLERMVESSVVNAEKDECYGEMRVLKMNIDLLKLRLNYSLQ</sequence>
<proteinExistence type="predicted"/>
<dbReference type="EMBL" id="LAZR01032591">
    <property type="protein sequence ID" value="KKL50453.1"/>
    <property type="molecule type" value="Genomic_DNA"/>
</dbReference>
<accession>A0A0F9CM90</accession>
<keyword evidence="1" id="KW-0175">Coiled coil</keyword>